<feature type="transmembrane region" description="Helical" evidence="7">
    <location>
        <begin position="7"/>
        <end position="26"/>
    </location>
</feature>
<evidence type="ECO:0000313" key="9">
    <source>
        <dbReference type="EMBL" id="HIS29972.1"/>
    </source>
</evidence>
<dbReference type="Proteomes" id="UP000823935">
    <property type="component" value="Unassembled WGS sequence"/>
</dbReference>
<dbReference type="Pfam" id="PF00528">
    <property type="entry name" value="BPD_transp_1"/>
    <property type="match status" value="1"/>
</dbReference>
<dbReference type="SUPFAM" id="SSF160964">
    <property type="entry name" value="MalF N-terminal region-like"/>
    <property type="match status" value="1"/>
</dbReference>
<dbReference type="EMBL" id="DVIQ01000002">
    <property type="protein sequence ID" value="HIS29972.1"/>
    <property type="molecule type" value="Genomic_DNA"/>
</dbReference>
<accession>A0A9D1JII3</accession>
<keyword evidence="3" id="KW-1003">Cell membrane</keyword>
<feature type="transmembrane region" description="Helical" evidence="7">
    <location>
        <begin position="204"/>
        <end position="226"/>
    </location>
</feature>
<comment type="caution">
    <text evidence="9">The sequence shown here is derived from an EMBL/GenBank/DDBJ whole genome shotgun (WGS) entry which is preliminary data.</text>
</comment>
<evidence type="ECO:0000256" key="6">
    <source>
        <dbReference type="ARBA" id="ARBA00023136"/>
    </source>
</evidence>
<feature type="domain" description="ABC transmembrane type-1" evidence="8">
    <location>
        <begin position="59"/>
        <end position="274"/>
    </location>
</feature>
<name>A0A9D1JII3_9FIRM</name>
<dbReference type="AlphaFoldDB" id="A0A9D1JII3"/>
<feature type="transmembrane region" description="Helical" evidence="7">
    <location>
        <begin position="253"/>
        <end position="273"/>
    </location>
</feature>
<gene>
    <name evidence="9" type="ORF">IAB44_00245</name>
</gene>
<reference evidence="9" key="2">
    <citation type="journal article" date="2021" name="PeerJ">
        <title>Extensive microbial diversity within the chicken gut microbiome revealed by metagenomics and culture.</title>
        <authorList>
            <person name="Gilroy R."/>
            <person name="Ravi A."/>
            <person name="Getino M."/>
            <person name="Pursley I."/>
            <person name="Horton D.L."/>
            <person name="Alikhan N.F."/>
            <person name="Baker D."/>
            <person name="Gharbi K."/>
            <person name="Hall N."/>
            <person name="Watson M."/>
            <person name="Adriaenssens E.M."/>
            <person name="Foster-Nyarko E."/>
            <person name="Jarju S."/>
            <person name="Secka A."/>
            <person name="Antonio M."/>
            <person name="Oren A."/>
            <person name="Chaudhuri R.R."/>
            <person name="La Ragione R."/>
            <person name="Hildebrand F."/>
            <person name="Pallen M.J."/>
        </authorList>
    </citation>
    <scope>NUCLEOTIDE SEQUENCE</scope>
    <source>
        <strain evidence="9">CHK190-19873</strain>
    </source>
</reference>
<comment type="subcellular location">
    <subcellularLocation>
        <location evidence="1 7">Cell membrane</location>
        <topology evidence="1 7">Multi-pass membrane protein</topology>
    </subcellularLocation>
</comment>
<dbReference type="PANTHER" id="PTHR30193:SF37">
    <property type="entry name" value="INNER MEMBRANE ABC TRANSPORTER PERMEASE PROTEIN YCJO"/>
    <property type="match status" value="1"/>
</dbReference>
<evidence type="ECO:0000313" key="10">
    <source>
        <dbReference type="Proteomes" id="UP000823935"/>
    </source>
</evidence>
<dbReference type="InterPro" id="IPR000515">
    <property type="entry name" value="MetI-like"/>
</dbReference>
<evidence type="ECO:0000256" key="1">
    <source>
        <dbReference type="ARBA" id="ARBA00004651"/>
    </source>
</evidence>
<comment type="similarity">
    <text evidence="7">Belongs to the binding-protein-dependent transport system permease family.</text>
</comment>
<dbReference type="PANTHER" id="PTHR30193">
    <property type="entry name" value="ABC TRANSPORTER PERMEASE PROTEIN"/>
    <property type="match status" value="1"/>
</dbReference>
<dbReference type="GO" id="GO:0005886">
    <property type="term" value="C:plasma membrane"/>
    <property type="evidence" value="ECO:0007669"/>
    <property type="project" value="UniProtKB-SubCell"/>
</dbReference>
<dbReference type="Gene3D" id="1.10.3720.10">
    <property type="entry name" value="MetI-like"/>
    <property type="match status" value="1"/>
</dbReference>
<dbReference type="CDD" id="cd06261">
    <property type="entry name" value="TM_PBP2"/>
    <property type="match status" value="1"/>
</dbReference>
<evidence type="ECO:0000256" key="2">
    <source>
        <dbReference type="ARBA" id="ARBA00022448"/>
    </source>
</evidence>
<dbReference type="InterPro" id="IPR051393">
    <property type="entry name" value="ABC_transporter_permease"/>
</dbReference>
<feature type="transmembrane region" description="Helical" evidence="7">
    <location>
        <begin position="63"/>
        <end position="84"/>
    </location>
</feature>
<dbReference type="InterPro" id="IPR035906">
    <property type="entry name" value="MetI-like_sf"/>
</dbReference>
<feature type="transmembrane region" description="Helical" evidence="7">
    <location>
        <begin position="96"/>
        <end position="116"/>
    </location>
</feature>
<protein>
    <submittedName>
        <fullName evidence="9">Sugar ABC transporter permease</fullName>
    </submittedName>
</protein>
<proteinExistence type="inferred from homology"/>
<evidence type="ECO:0000256" key="7">
    <source>
        <dbReference type="RuleBase" id="RU363032"/>
    </source>
</evidence>
<dbReference type="GO" id="GO:0055085">
    <property type="term" value="P:transmembrane transport"/>
    <property type="evidence" value="ECO:0007669"/>
    <property type="project" value="InterPro"/>
</dbReference>
<evidence type="ECO:0000256" key="4">
    <source>
        <dbReference type="ARBA" id="ARBA00022692"/>
    </source>
</evidence>
<evidence type="ECO:0000259" key="8">
    <source>
        <dbReference type="PROSITE" id="PS50928"/>
    </source>
</evidence>
<dbReference type="SUPFAM" id="SSF161098">
    <property type="entry name" value="MetI-like"/>
    <property type="match status" value="1"/>
</dbReference>
<dbReference type="PROSITE" id="PS50928">
    <property type="entry name" value="ABC_TM1"/>
    <property type="match status" value="1"/>
</dbReference>
<keyword evidence="6 7" id="KW-0472">Membrane</keyword>
<feature type="transmembrane region" description="Helical" evidence="7">
    <location>
        <begin position="147"/>
        <end position="169"/>
    </location>
</feature>
<keyword evidence="4 7" id="KW-0812">Transmembrane</keyword>
<organism evidence="9 10">
    <name type="scientific">Candidatus Limivivens intestinipullorum</name>
    <dbReference type="NCBI Taxonomy" id="2840858"/>
    <lineage>
        <taxon>Bacteria</taxon>
        <taxon>Bacillati</taxon>
        <taxon>Bacillota</taxon>
        <taxon>Clostridia</taxon>
        <taxon>Lachnospirales</taxon>
        <taxon>Lachnospiraceae</taxon>
        <taxon>Lachnospiraceae incertae sedis</taxon>
        <taxon>Candidatus Limivivens</taxon>
    </lineage>
</organism>
<keyword evidence="5 7" id="KW-1133">Transmembrane helix</keyword>
<sequence length="283" mass="31823">MFTVPALVIYTIFWIFPIILSAGISFTDWTGMTKLSEAGFVGLKNYANLFQDSILKIAVKNNLIYGIILLAAVPVLAFFIAYLIETFIRRKMFWRTVAYLPAILPVIVTVLLWKWIYNPQYGLLNKLLELVGLEEWTTGWLTNTGTALFAVTFTSLWKTVPTYFVLFLAGLQSVSRDLMEAAVLDGAGRLALIRYVTLPGIKRITVIVYVLVFIDIFRVFDLVYAMTNGGPGYYNTEMILTYGYKTAFTNSNAGYGMAMTTVLLLFVILCSGVQMKIQGKSYD</sequence>
<reference evidence="9" key="1">
    <citation type="submission" date="2020-10" db="EMBL/GenBank/DDBJ databases">
        <authorList>
            <person name="Gilroy R."/>
        </authorList>
    </citation>
    <scope>NUCLEOTIDE SEQUENCE</scope>
    <source>
        <strain evidence="9">CHK190-19873</strain>
    </source>
</reference>
<evidence type="ECO:0000256" key="3">
    <source>
        <dbReference type="ARBA" id="ARBA00022475"/>
    </source>
</evidence>
<evidence type="ECO:0000256" key="5">
    <source>
        <dbReference type="ARBA" id="ARBA00022989"/>
    </source>
</evidence>
<keyword evidence="2 7" id="KW-0813">Transport</keyword>